<proteinExistence type="predicted"/>
<dbReference type="EMBL" id="JASVWF010000002">
    <property type="protein sequence ID" value="MDL5155896.1"/>
    <property type="molecule type" value="Genomic_DNA"/>
</dbReference>
<evidence type="ECO:0000313" key="3">
    <source>
        <dbReference type="Proteomes" id="UP001231924"/>
    </source>
</evidence>
<keyword evidence="3" id="KW-1185">Reference proteome</keyword>
<sequence length="72" mass="7732">MTTPDEAAVTRTGHFSDVERQHGRTADIGGPTMPGLVVEPERLPDGRSITYFSAGDPAQRSSTGFGREDQDV</sequence>
<protein>
    <submittedName>
        <fullName evidence="2">Uncharacterized protein</fullName>
    </submittedName>
</protein>
<dbReference type="RefSeq" id="WP_286052123.1">
    <property type="nucleotide sequence ID" value="NZ_JASVWF010000002.1"/>
</dbReference>
<reference evidence="2 3" key="1">
    <citation type="submission" date="2023-06" db="EMBL/GenBank/DDBJ databases">
        <title>Actinomycetospora Odt1-22.</title>
        <authorList>
            <person name="Supong K."/>
        </authorList>
    </citation>
    <scope>NUCLEOTIDE SEQUENCE [LARGE SCALE GENOMIC DNA]</scope>
    <source>
        <strain evidence="2 3">Odt1-22</strain>
    </source>
</reference>
<dbReference type="Proteomes" id="UP001231924">
    <property type="component" value="Unassembled WGS sequence"/>
</dbReference>
<accession>A0ABT7M5G2</accession>
<evidence type="ECO:0000313" key="2">
    <source>
        <dbReference type="EMBL" id="MDL5155896.1"/>
    </source>
</evidence>
<organism evidence="2 3">
    <name type="scientific">Actinomycetospora termitidis</name>
    <dbReference type="NCBI Taxonomy" id="3053470"/>
    <lineage>
        <taxon>Bacteria</taxon>
        <taxon>Bacillati</taxon>
        <taxon>Actinomycetota</taxon>
        <taxon>Actinomycetes</taxon>
        <taxon>Pseudonocardiales</taxon>
        <taxon>Pseudonocardiaceae</taxon>
        <taxon>Actinomycetospora</taxon>
    </lineage>
</organism>
<comment type="caution">
    <text evidence="2">The sequence shown here is derived from an EMBL/GenBank/DDBJ whole genome shotgun (WGS) entry which is preliminary data.</text>
</comment>
<gene>
    <name evidence="2" type="ORF">QRT03_08010</name>
</gene>
<feature type="compositionally biased region" description="Basic and acidic residues" evidence="1">
    <location>
        <begin position="14"/>
        <end position="25"/>
    </location>
</feature>
<name>A0ABT7M5G2_9PSEU</name>
<feature type="region of interest" description="Disordered" evidence="1">
    <location>
        <begin position="1"/>
        <end position="72"/>
    </location>
</feature>
<evidence type="ECO:0000256" key="1">
    <source>
        <dbReference type="SAM" id="MobiDB-lite"/>
    </source>
</evidence>